<dbReference type="AlphaFoldDB" id="X0X896"/>
<name>X0X896_9ZZZZ</name>
<dbReference type="GO" id="GO:0016740">
    <property type="term" value="F:transferase activity"/>
    <property type="evidence" value="ECO:0007669"/>
    <property type="project" value="UniProtKB-KW"/>
</dbReference>
<dbReference type="SUPFAM" id="SSF51569">
    <property type="entry name" value="Aldolase"/>
    <property type="match status" value="1"/>
</dbReference>
<organism evidence="3">
    <name type="scientific">marine sediment metagenome</name>
    <dbReference type="NCBI Taxonomy" id="412755"/>
    <lineage>
        <taxon>unclassified sequences</taxon>
        <taxon>metagenomes</taxon>
        <taxon>ecological metagenomes</taxon>
    </lineage>
</organism>
<evidence type="ECO:0000256" key="1">
    <source>
        <dbReference type="ARBA" id="ARBA00022679"/>
    </source>
</evidence>
<proteinExistence type="predicted"/>
<dbReference type="PANTHER" id="PTHR42880">
    <property type="entry name" value="HOMOCITRATE SYNTHASE"/>
    <property type="match status" value="1"/>
</dbReference>
<feature type="domain" description="Pyruvate carboxyltransferase" evidence="2">
    <location>
        <begin position="130"/>
        <end position="247"/>
    </location>
</feature>
<dbReference type="Gene3D" id="3.20.20.70">
    <property type="entry name" value="Aldolase class I"/>
    <property type="match status" value="1"/>
</dbReference>
<accession>X0X896</accession>
<gene>
    <name evidence="3" type="ORF">S01H1_66725</name>
</gene>
<feature type="non-terminal residue" evidence="3">
    <location>
        <position position="1"/>
    </location>
</feature>
<dbReference type="EMBL" id="BARS01044133">
    <property type="protein sequence ID" value="GAG32878.1"/>
    <property type="molecule type" value="Genomic_DNA"/>
</dbReference>
<feature type="non-terminal residue" evidence="3">
    <location>
        <position position="250"/>
    </location>
</feature>
<comment type="caution">
    <text evidence="3">The sequence shown here is derived from an EMBL/GenBank/DDBJ whole genome shotgun (WGS) entry which is preliminary data.</text>
</comment>
<dbReference type="Pfam" id="PF00682">
    <property type="entry name" value="HMGL-like"/>
    <property type="match status" value="1"/>
</dbReference>
<dbReference type="PROSITE" id="PS50991">
    <property type="entry name" value="PYR_CT"/>
    <property type="match status" value="1"/>
</dbReference>
<protein>
    <recommendedName>
        <fullName evidence="2">Pyruvate carboxyltransferase domain-containing protein</fullName>
    </recommendedName>
</protein>
<evidence type="ECO:0000259" key="2">
    <source>
        <dbReference type="PROSITE" id="PS50991"/>
    </source>
</evidence>
<keyword evidence="1" id="KW-0808">Transferase</keyword>
<evidence type="ECO:0000313" key="3">
    <source>
        <dbReference type="EMBL" id="GAG32878.1"/>
    </source>
</evidence>
<dbReference type="InterPro" id="IPR013785">
    <property type="entry name" value="Aldolase_TIM"/>
</dbReference>
<sequence>GKLSGPNQVISNTEFFLYSDNDIETVTACLEIHEENPSFPEPTAWIRGLRDDALYLKLMQHLGIKETGLLSSCSDYHVFLKLKKNWRTAAEEYLSMAKMAAEREIRVRFHLEDVTRANLDDFVLPFIGMIARFADELSEDLKPKVRLCDTMGFGLPYPSVALPRSVPKLIHKIRREGIPSHRLEWHGHNDFHMVIANAVTAWLYGCDILNGTLLGFGERTGNPPIEAAIIMYRSLKGANGTNTEAITEIA</sequence>
<dbReference type="InterPro" id="IPR000891">
    <property type="entry name" value="PYR_CT"/>
</dbReference>
<reference evidence="3" key="1">
    <citation type="journal article" date="2014" name="Front. Microbiol.">
        <title>High frequency of phylogenetically diverse reductive dehalogenase-homologous genes in deep subseafloor sedimentary metagenomes.</title>
        <authorList>
            <person name="Kawai M."/>
            <person name="Futagami T."/>
            <person name="Toyoda A."/>
            <person name="Takaki Y."/>
            <person name="Nishi S."/>
            <person name="Hori S."/>
            <person name="Arai W."/>
            <person name="Tsubouchi T."/>
            <person name="Morono Y."/>
            <person name="Uchiyama I."/>
            <person name="Ito T."/>
            <person name="Fujiyama A."/>
            <person name="Inagaki F."/>
            <person name="Takami H."/>
        </authorList>
    </citation>
    <scope>NUCLEOTIDE SEQUENCE</scope>
    <source>
        <strain evidence="3">Expedition CK06-06</strain>
    </source>
</reference>
<dbReference type="PANTHER" id="PTHR42880:SF1">
    <property type="entry name" value="ISOPROPYLMALATE_HOMOCITRATE_CITRAMALATE SYNTHASE FAMILY PROTEIN"/>
    <property type="match status" value="1"/>
</dbReference>